<name>A0ABV8JJR1_9FLAO</name>
<organism evidence="3 4">
    <name type="scientific">Euzebyella saccharophila</name>
    <dbReference type="NCBI Taxonomy" id="679664"/>
    <lineage>
        <taxon>Bacteria</taxon>
        <taxon>Pseudomonadati</taxon>
        <taxon>Bacteroidota</taxon>
        <taxon>Flavobacteriia</taxon>
        <taxon>Flavobacteriales</taxon>
        <taxon>Flavobacteriaceae</taxon>
        <taxon>Euzebyella</taxon>
    </lineage>
</organism>
<evidence type="ECO:0000256" key="2">
    <source>
        <dbReference type="SAM" id="SignalP"/>
    </source>
</evidence>
<sequence length="233" mass="25563">MYKAFSIRPLLCLLLFYFLLACSESSPGDDSLPTPTQEEEINNEDSEEEEEESDQNETEDDSQNETDEEDGSEQNENPDSDEDGNAEDQGNRIELSGDETSKVGNELVVGHIAVGLTQVTGNERTVILSDVHTPIGEDGPEPQDVENNFIIVCLDLGDQATEQADRALSINISVDGNDYKYACASPAAGTFIECGDDFSIDFEEKEIVFIETTVVNTDNNNMITLSGTVKWTD</sequence>
<gene>
    <name evidence="3" type="ORF">ACFOUT_02040</name>
</gene>
<dbReference type="PROSITE" id="PS51257">
    <property type="entry name" value="PROKAR_LIPOPROTEIN"/>
    <property type="match status" value="1"/>
</dbReference>
<dbReference type="EMBL" id="JBHSAW010000003">
    <property type="protein sequence ID" value="MFC4094635.1"/>
    <property type="molecule type" value="Genomic_DNA"/>
</dbReference>
<feature type="chain" id="PRO_5045456060" evidence="2">
    <location>
        <begin position="22"/>
        <end position="233"/>
    </location>
</feature>
<feature type="compositionally biased region" description="Acidic residues" evidence="1">
    <location>
        <begin position="37"/>
        <end position="86"/>
    </location>
</feature>
<reference evidence="4" key="1">
    <citation type="journal article" date="2019" name="Int. J. Syst. Evol. Microbiol.">
        <title>The Global Catalogue of Microorganisms (GCM) 10K type strain sequencing project: providing services to taxonomists for standard genome sequencing and annotation.</title>
        <authorList>
            <consortium name="The Broad Institute Genomics Platform"/>
            <consortium name="The Broad Institute Genome Sequencing Center for Infectious Disease"/>
            <person name="Wu L."/>
            <person name="Ma J."/>
        </authorList>
    </citation>
    <scope>NUCLEOTIDE SEQUENCE [LARGE SCALE GENOMIC DNA]</scope>
    <source>
        <strain evidence="4">CECT 7477</strain>
    </source>
</reference>
<evidence type="ECO:0000313" key="4">
    <source>
        <dbReference type="Proteomes" id="UP001595814"/>
    </source>
</evidence>
<dbReference type="Proteomes" id="UP001595814">
    <property type="component" value="Unassembled WGS sequence"/>
</dbReference>
<proteinExistence type="predicted"/>
<protein>
    <submittedName>
        <fullName evidence="3">Uncharacterized protein</fullName>
    </submittedName>
</protein>
<evidence type="ECO:0000313" key="3">
    <source>
        <dbReference type="EMBL" id="MFC4094635.1"/>
    </source>
</evidence>
<keyword evidence="2" id="KW-0732">Signal</keyword>
<dbReference type="RefSeq" id="WP_192462425.1">
    <property type="nucleotide sequence ID" value="NZ_JACYFJ010000003.1"/>
</dbReference>
<keyword evidence="4" id="KW-1185">Reference proteome</keyword>
<feature type="region of interest" description="Disordered" evidence="1">
    <location>
        <begin position="25"/>
        <end position="99"/>
    </location>
</feature>
<evidence type="ECO:0000256" key="1">
    <source>
        <dbReference type="SAM" id="MobiDB-lite"/>
    </source>
</evidence>
<feature type="signal peptide" evidence="2">
    <location>
        <begin position="1"/>
        <end position="21"/>
    </location>
</feature>
<accession>A0ABV8JJR1</accession>
<feature type="compositionally biased region" description="Polar residues" evidence="1">
    <location>
        <begin position="25"/>
        <end position="36"/>
    </location>
</feature>
<comment type="caution">
    <text evidence="3">The sequence shown here is derived from an EMBL/GenBank/DDBJ whole genome shotgun (WGS) entry which is preliminary data.</text>
</comment>